<evidence type="ECO:0000313" key="9">
    <source>
        <dbReference type="EMBL" id="MBU3830856.1"/>
    </source>
</evidence>
<dbReference type="GO" id="GO:0003677">
    <property type="term" value="F:DNA binding"/>
    <property type="evidence" value="ECO:0007669"/>
    <property type="project" value="UniProtKB-UniRule"/>
</dbReference>
<reference evidence="9" key="1">
    <citation type="journal article" date="2021" name="PeerJ">
        <title>Extensive microbial diversity within the chicken gut microbiome revealed by metagenomics and culture.</title>
        <authorList>
            <person name="Gilroy R."/>
            <person name="Ravi A."/>
            <person name="Getino M."/>
            <person name="Pursley I."/>
            <person name="Horton D.L."/>
            <person name="Alikhan N.F."/>
            <person name="Baker D."/>
            <person name="Gharbi K."/>
            <person name="Hall N."/>
            <person name="Watson M."/>
            <person name="Adriaenssens E.M."/>
            <person name="Foster-Nyarko E."/>
            <person name="Jarju S."/>
            <person name="Secka A."/>
            <person name="Antonio M."/>
            <person name="Oren A."/>
            <person name="Chaudhuri R.R."/>
            <person name="La Ragione R."/>
            <person name="Hildebrand F."/>
            <person name="Pallen M.J."/>
        </authorList>
    </citation>
    <scope>NUCLEOTIDE SEQUENCE</scope>
    <source>
        <strain evidence="9">A5-1222</strain>
    </source>
</reference>
<name>A0A9E2NW13_9BACT</name>
<dbReference type="GO" id="GO:0008270">
    <property type="term" value="F:zinc ion binding"/>
    <property type="evidence" value="ECO:0007669"/>
    <property type="project" value="UniProtKB-KW"/>
</dbReference>
<keyword evidence="1 7" id="KW-0479">Metal-binding</keyword>
<dbReference type="EMBL" id="JAHLFM010000026">
    <property type="protein sequence ID" value="MBU3830856.1"/>
    <property type="molecule type" value="Genomic_DNA"/>
</dbReference>
<dbReference type="PANTHER" id="PTHR30446:SF0">
    <property type="entry name" value="RECOMBINATION PROTEIN RECR"/>
    <property type="match status" value="1"/>
</dbReference>
<dbReference type="AlphaFoldDB" id="A0A9E2NW13"/>
<dbReference type="Gene3D" id="3.40.1360.10">
    <property type="match status" value="1"/>
</dbReference>
<dbReference type="InterPro" id="IPR006171">
    <property type="entry name" value="TOPRIM_dom"/>
</dbReference>
<dbReference type="PROSITE" id="PS50880">
    <property type="entry name" value="TOPRIM"/>
    <property type="match status" value="1"/>
</dbReference>
<dbReference type="InterPro" id="IPR015967">
    <property type="entry name" value="Rcmb_RecR_Znf"/>
</dbReference>
<dbReference type="Proteomes" id="UP000824247">
    <property type="component" value="Unassembled WGS sequence"/>
</dbReference>
<gene>
    <name evidence="7 9" type="primary">recR</name>
    <name evidence="9" type="ORF">H9897_01750</name>
</gene>
<evidence type="ECO:0000313" key="10">
    <source>
        <dbReference type="Proteomes" id="UP000824247"/>
    </source>
</evidence>
<protein>
    <recommendedName>
        <fullName evidence="7">Recombination protein RecR</fullName>
    </recommendedName>
</protein>
<dbReference type="GO" id="GO:0006281">
    <property type="term" value="P:DNA repair"/>
    <property type="evidence" value="ECO:0007669"/>
    <property type="project" value="UniProtKB-UniRule"/>
</dbReference>
<dbReference type="InterPro" id="IPR023627">
    <property type="entry name" value="Rcmb_RecR"/>
</dbReference>
<evidence type="ECO:0000256" key="1">
    <source>
        <dbReference type="ARBA" id="ARBA00022723"/>
    </source>
</evidence>
<comment type="caution">
    <text evidence="9">The sequence shown here is derived from an EMBL/GenBank/DDBJ whole genome shotgun (WGS) entry which is preliminary data.</text>
</comment>
<evidence type="ECO:0000256" key="7">
    <source>
        <dbReference type="HAMAP-Rule" id="MF_00017"/>
    </source>
</evidence>
<feature type="zinc finger region" description="C4-type" evidence="7">
    <location>
        <begin position="49"/>
        <end position="64"/>
    </location>
</feature>
<dbReference type="PANTHER" id="PTHR30446">
    <property type="entry name" value="RECOMBINATION PROTEIN RECR"/>
    <property type="match status" value="1"/>
</dbReference>
<comment type="function">
    <text evidence="7">May play a role in DNA repair. It seems to be involved in an RecBC-independent recombinational process of DNA repair. It may act with RecF and RecO.</text>
</comment>
<keyword evidence="4 7" id="KW-0862">Zinc</keyword>
<dbReference type="Pfam" id="PF13662">
    <property type="entry name" value="Toprim_4"/>
    <property type="match status" value="1"/>
</dbReference>
<evidence type="ECO:0000256" key="6">
    <source>
        <dbReference type="ARBA" id="ARBA00023204"/>
    </source>
</evidence>
<dbReference type="NCBIfam" id="TIGR00615">
    <property type="entry name" value="recR"/>
    <property type="match status" value="1"/>
</dbReference>
<keyword evidence="5 7" id="KW-0233">DNA recombination</keyword>
<reference evidence="9" key="2">
    <citation type="submission" date="2021-04" db="EMBL/GenBank/DDBJ databases">
        <authorList>
            <person name="Gilroy R."/>
        </authorList>
    </citation>
    <scope>NUCLEOTIDE SEQUENCE</scope>
    <source>
        <strain evidence="9">A5-1222</strain>
    </source>
</reference>
<keyword evidence="3 7" id="KW-0863">Zinc-finger</keyword>
<dbReference type="SUPFAM" id="SSF111304">
    <property type="entry name" value="Recombination protein RecR"/>
    <property type="match status" value="1"/>
</dbReference>
<proteinExistence type="inferred from homology"/>
<dbReference type="InterPro" id="IPR000093">
    <property type="entry name" value="DNA_Rcmb_RecR"/>
</dbReference>
<evidence type="ECO:0000256" key="2">
    <source>
        <dbReference type="ARBA" id="ARBA00022763"/>
    </source>
</evidence>
<dbReference type="Gene3D" id="1.10.8.420">
    <property type="entry name" value="RecR Domain 1"/>
    <property type="match status" value="1"/>
</dbReference>
<dbReference type="GO" id="GO:0006310">
    <property type="term" value="P:DNA recombination"/>
    <property type="evidence" value="ECO:0007669"/>
    <property type="project" value="UniProtKB-UniRule"/>
</dbReference>
<evidence type="ECO:0000256" key="3">
    <source>
        <dbReference type="ARBA" id="ARBA00022771"/>
    </source>
</evidence>
<evidence type="ECO:0000259" key="8">
    <source>
        <dbReference type="PROSITE" id="PS50880"/>
    </source>
</evidence>
<dbReference type="HAMAP" id="MF_00017">
    <property type="entry name" value="RecR"/>
    <property type="match status" value="1"/>
</dbReference>
<evidence type="ECO:0000256" key="4">
    <source>
        <dbReference type="ARBA" id="ARBA00022833"/>
    </source>
</evidence>
<organism evidence="9 10">
    <name type="scientific">Candidatus Ureaplasma intestinipullorum</name>
    <dbReference type="NCBI Taxonomy" id="2838770"/>
    <lineage>
        <taxon>Bacteria</taxon>
        <taxon>Bacillati</taxon>
        <taxon>Mycoplasmatota</taxon>
        <taxon>Mycoplasmoidales</taxon>
        <taxon>Mycoplasmoidaceae</taxon>
        <taxon>Ureaplasma</taxon>
    </lineage>
</organism>
<accession>A0A9E2NW13</accession>
<evidence type="ECO:0000256" key="5">
    <source>
        <dbReference type="ARBA" id="ARBA00023172"/>
    </source>
</evidence>
<keyword evidence="6 7" id="KW-0234">DNA repair</keyword>
<sequence>MLVDALSSLPSIGKKSARKLAFFLLDQDQKYIHEFTNRIVNAKKNIKRCVACNNISLNSLCSICSNSNRDKSTLCVVPTTEDLDKIEFSGCYNGLYFVINGELTNKKSDMNLVEANIRVLANRIKDDSKIINLIIATNFSYSGEYTSEYIQNSLSDLELNIFRIGFGLPLNSSLDYADNETLKQAFINKRILKKGD</sequence>
<dbReference type="Pfam" id="PF21175">
    <property type="entry name" value="RecR_C"/>
    <property type="match status" value="1"/>
</dbReference>
<dbReference type="PROSITE" id="PS01300">
    <property type="entry name" value="RECR"/>
    <property type="match status" value="1"/>
</dbReference>
<dbReference type="Pfam" id="PF21176">
    <property type="entry name" value="RecR_HhH"/>
    <property type="match status" value="1"/>
</dbReference>
<feature type="domain" description="Toprim" evidence="8">
    <location>
        <begin position="72"/>
        <end position="169"/>
    </location>
</feature>
<comment type="similarity">
    <text evidence="7">Belongs to the RecR family.</text>
</comment>
<keyword evidence="2 7" id="KW-0227">DNA damage</keyword>